<sequence length="114" mass="13198">MTASGRLQPFAIGYPETDIQLRAPCTTIMSFIGSRQRSSIEVDMNSRSLEIESAVYDEFLDLWDRGFFKEQRLGQAFYNHFRLHHLSDQTALYNLYEADGEKALVAISRLFRIN</sequence>
<accession>A0AB33WRY9</accession>
<evidence type="ECO:0000313" key="1">
    <source>
        <dbReference type="EMBL" id="EIM15726.1"/>
    </source>
</evidence>
<proteinExistence type="predicted"/>
<protein>
    <submittedName>
        <fullName evidence="1">Uncharacterized protein</fullName>
    </submittedName>
</protein>
<name>A0AB33WRY9_9PSED</name>
<reference evidence="1 2" key="1">
    <citation type="journal article" date="2012" name="PLoS Genet.">
        <title>Comparative Genomics of Plant-Associated Pseudomonas spp.: Insights into Diversity and Inheritance of Traits Involved in Multitrophic Interactions.</title>
        <authorList>
            <person name="Loper J.E."/>
            <person name="Hassan K.A."/>
            <person name="Mavrodi D.V."/>
            <person name="Davis E.W.II."/>
            <person name="Lim C.K."/>
            <person name="Shaffer B.T."/>
            <person name="Elbourne L.D."/>
            <person name="Stockwell V.O."/>
            <person name="Hartney S.L."/>
            <person name="Breakwell K."/>
            <person name="Henkels M.D."/>
            <person name="Tetu S.G."/>
            <person name="Rangel L.I."/>
            <person name="Kidarsa T.A."/>
            <person name="Wilson N.L."/>
            <person name="van de Mortel J.E."/>
            <person name="Song C."/>
            <person name="Blumhagen R."/>
            <person name="Radune D."/>
            <person name="Hostetler J.B."/>
            <person name="Brinkac L.M."/>
            <person name="Durkin A.S."/>
            <person name="Kluepfel D.A."/>
            <person name="Wechter W.P."/>
            <person name="Anderson A.J."/>
            <person name="Kim Y.C."/>
            <person name="Pierson L.S.III."/>
            <person name="Pierson E.A."/>
            <person name="Lindow S.E."/>
            <person name="Kobayashi D.Y."/>
            <person name="Raaijmakers J.M."/>
            <person name="Weller D.M."/>
            <person name="Thomashow L.S."/>
            <person name="Allen A.E."/>
            <person name="Paulsen I.T."/>
        </authorList>
    </citation>
    <scope>NUCLEOTIDE SEQUENCE [LARGE SCALE GENOMIC DNA]</scope>
    <source>
        <strain evidence="1 2">O6</strain>
    </source>
</reference>
<organism evidence="1 2">
    <name type="scientific">Pseudomonas chlororaphis O6</name>
    <dbReference type="NCBI Taxonomy" id="1037915"/>
    <lineage>
        <taxon>Bacteria</taxon>
        <taxon>Pseudomonadati</taxon>
        <taxon>Pseudomonadota</taxon>
        <taxon>Gammaproteobacteria</taxon>
        <taxon>Pseudomonadales</taxon>
        <taxon>Pseudomonadaceae</taxon>
        <taxon>Pseudomonas</taxon>
    </lineage>
</organism>
<gene>
    <name evidence="1" type="ORF">PchlO6_2888</name>
</gene>
<evidence type="ECO:0000313" key="2">
    <source>
        <dbReference type="Proteomes" id="UP000003790"/>
    </source>
</evidence>
<dbReference type="Proteomes" id="UP000003790">
    <property type="component" value="Chromosome"/>
</dbReference>
<comment type="caution">
    <text evidence="1">The sequence shown here is derived from an EMBL/GenBank/DDBJ whole genome shotgun (WGS) entry which is preliminary data.</text>
</comment>
<dbReference type="AlphaFoldDB" id="A0AB33WRY9"/>
<dbReference type="EMBL" id="AHOT01000020">
    <property type="protein sequence ID" value="EIM15726.1"/>
    <property type="molecule type" value="Genomic_DNA"/>
</dbReference>